<feature type="region of interest" description="Disordered" evidence="1">
    <location>
        <begin position="337"/>
        <end position="365"/>
    </location>
</feature>
<sequence>MSSEREDGVMPPIYKSVKFDTSDFGFFRNRSNYTAELPFGDEQNPGMVTIVAEKGQDAQDAASARSIEAVLEGGLGVVIPIAAIADGGSVDVQGQKTDQSAKIASQITSIATMVIAENLFSNYTYTDPATEQSKTGNVANDLFAGLIVYQDRQANRPRLGGSPDRPEARHRAFEFLIGKVIENIQKLRLSEGASTLQVAMALPDATGQYPYILQVATIGARTDVAPVIVANPTKNTNQAIPVGADPDGNRNMVEASRLNHLLGVVQIDAFPCGYEFALTTDGYYSAYRDDEAEVSTPPWIIDLQAMRPGRSGIRPENPDDRTMVHIQLPAHNIRRAWDPMGNNKYQPPTDTKLEGSVKSWQSRNY</sequence>
<dbReference type="AlphaFoldDB" id="A0A952AK68"/>
<proteinExistence type="predicted"/>
<reference evidence="2" key="1">
    <citation type="journal article" date="2022" name="ISME J.">
        <title>A general approach to explore prokaryotic protein glycosylation reveals the unique surface layer modulation of an anammox bacterium.</title>
        <authorList>
            <person name="Pabst M."/>
            <person name="Grouzdev D.S."/>
            <person name="Lawson C.E."/>
            <person name="Kleikamp H.B.C."/>
            <person name="de Ram C."/>
            <person name="Louwen R."/>
            <person name="Lin Y.M."/>
            <person name="Lucker S."/>
            <person name="van Loosdrecht M.C.M."/>
            <person name="Laureni M."/>
        </authorList>
    </citation>
    <scope>NUCLEOTIDE SEQUENCE</scope>
    <source>
        <strain evidence="2">BROCD043</strain>
    </source>
</reference>
<gene>
    <name evidence="2" type="ORF">H3C67_02130</name>
</gene>
<dbReference type="EMBL" id="JACFOF010000004">
    <property type="protein sequence ID" value="MBW7953560.1"/>
    <property type="molecule type" value="Genomic_DNA"/>
</dbReference>
<organism evidence="2 3">
    <name type="scientific">Candidatus Dojkabacteria bacterium</name>
    <dbReference type="NCBI Taxonomy" id="2099670"/>
    <lineage>
        <taxon>Bacteria</taxon>
        <taxon>Candidatus Dojkabacteria</taxon>
    </lineage>
</organism>
<accession>A0A952AK68</accession>
<name>A0A952AK68_9BACT</name>
<comment type="caution">
    <text evidence="2">The sequence shown here is derived from an EMBL/GenBank/DDBJ whole genome shotgun (WGS) entry which is preliminary data.</text>
</comment>
<evidence type="ECO:0000313" key="2">
    <source>
        <dbReference type="EMBL" id="MBW7953560.1"/>
    </source>
</evidence>
<dbReference type="Proteomes" id="UP000781173">
    <property type="component" value="Unassembled WGS sequence"/>
</dbReference>
<evidence type="ECO:0000313" key="3">
    <source>
        <dbReference type="Proteomes" id="UP000781173"/>
    </source>
</evidence>
<protein>
    <submittedName>
        <fullName evidence="2">Uncharacterized protein</fullName>
    </submittedName>
</protein>
<evidence type="ECO:0000256" key="1">
    <source>
        <dbReference type="SAM" id="MobiDB-lite"/>
    </source>
</evidence>